<organism evidence="2 3">
    <name type="scientific">Ceraceosorus bombacis</name>
    <dbReference type="NCBI Taxonomy" id="401625"/>
    <lineage>
        <taxon>Eukaryota</taxon>
        <taxon>Fungi</taxon>
        <taxon>Dikarya</taxon>
        <taxon>Basidiomycota</taxon>
        <taxon>Ustilaginomycotina</taxon>
        <taxon>Exobasidiomycetes</taxon>
        <taxon>Ceraceosorales</taxon>
        <taxon>Ceraceosoraceae</taxon>
        <taxon>Ceraceosorus</taxon>
    </lineage>
</organism>
<dbReference type="Proteomes" id="UP000054845">
    <property type="component" value="Unassembled WGS sequence"/>
</dbReference>
<keyword evidence="3" id="KW-1185">Reference proteome</keyword>
<evidence type="ECO:0000313" key="3">
    <source>
        <dbReference type="Proteomes" id="UP000054845"/>
    </source>
</evidence>
<name>A0A0P1BM76_9BASI</name>
<reference evidence="2 3" key="1">
    <citation type="submission" date="2014-09" db="EMBL/GenBank/DDBJ databases">
        <authorList>
            <person name="Magalhaes I.L.F."/>
            <person name="Oliveira U."/>
            <person name="Santos F.R."/>
            <person name="Vidigal T.H.D.A."/>
            <person name="Brescovit A.D."/>
            <person name="Santos A.J."/>
        </authorList>
    </citation>
    <scope>NUCLEOTIDE SEQUENCE [LARGE SCALE GENOMIC DNA]</scope>
</reference>
<dbReference type="AlphaFoldDB" id="A0A0P1BM76"/>
<feature type="region of interest" description="Disordered" evidence="1">
    <location>
        <begin position="155"/>
        <end position="198"/>
    </location>
</feature>
<protein>
    <submittedName>
        <fullName evidence="2">Uncharacterized protein</fullName>
    </submittedName>
</protein>
<proteinExistence type="predicted"/>
<dbReference type="EMBL" id="CCYA01000254">
    <property type="protein sequence ID" value="CEH17028.1"/>
    <property type="molecule type" value="Genomic_DNA"/>
</dbReference>
<sequence length="301" mass="32777">MAPLVARPMPSAQDAEVHQSRVQINNRLNGTRAVVAGRNVAAGSELRQGGRAPMCPFLSLPPAPEAEQLQRASASTPMQPIKYVRSGSEGSIKDPTTVSAAAARSWTMVRSYSMPVATQAEFDQQYRQRQAGMPLSTADQTPQRWEDGWFTSSSSFDSSQGVNTSEGEQLHATNVKRRRFDRADTSPRNRLSPLTAISDNATREVTPISPLSKSFDLALDVVDENTAPPLDRAPSSMSRGSDDYFSFNKAETEQSSDSDEDIATPRATHAASHSAQSKNNAEFESLAWINPAHFTPPEQLV</sequence>
<evidence type="ECO:0000313" key="2">
    <source>
        <dbReference type="EMBL" id="CEH17028.1"/>
    </source>
</evidence>
<accession>A0A0P1BM76</accession>
<feature type="region of interest" description="Disordered" evidence="1">
    <location>
        <begin position="250"/>
        <end position="279"/>
    </location>
</feature>
<dbReference type="OrthoDB" id="3366783at2759"/>
<evidence type="ECO:0000256" key="1">
    <source>
        <dbReference type="SAM" id="MobiDB-lite"/>
    </source>
</evidence>